<dbReference type="InterPro" id="IPR003477">
    <property type="entry name" value="PemK-like"/>
</dbReference>
<organism evidence="3 4">
    <name type="scientific">Pseudocalidococcus azoricus BACA0444</name>
    <dbReference type="NCBI Taxonomy" id="2918990"/>
    <lineage>
        <taxon>Bacteria</taxon>
        <taxon>Bacillati</taxon>
        <taxon>Cyanobacteriota</taxon>
        <taxon>Cyanophyceae</taxon>
        <taxon>Acaryochloridales</taxon>
        <taxon>Thermosynechococcaceae</taxon>
        <taxon>Pseudocalidococcus</taxon>
        <taxon>Pseudocalidococcus azoricus</taxon>
    </lineage>
</organism>
<dbReference type="RefSeq" id="WP_322878941.1">
    <property type="nucleotide sequence ID" value="NZ_JAVMIP010000015.1"/>
</dbReference>
<dbReference type="EC" id="3.1.-.-" evidence="3"/>
<proteinExistence type="inferred from homology"/>
<keyword evidence="2" id="KW-1277">Toxin-antitoxin system</keyword>
<dbReference type="InterPro" id="IPR011067">
    <property type="entry name" value="Plasmid_toxin/cell-grow_inhib"/>
</dbReference>
<dbReference type="EMBL" id="JAVMIP010000015">
    <property type="protein sequence ID" value="MDS3861705.1"/>
    <property type="molecule type" value="Genomic_DNA"/>
</dbReference>
<name>A0AAE4JWS3_9CYAN</name>
<dbReference type="Proteomes" id="UP001268256">
    <property type="component" value="Unassembled WGS sequence"/>
</dbReference>
<dbReference type="GO" id="GO:0006402">
    <property type="term" value="P:mRNA catabolic process"/>
    <property type="evidence" value="ECO:0007669"/>
    <property type="project" value="TreeGrafter"/>
</dbReference>
<dbReference type="AlphaFoldDB" id="A0AAE4JWS3"/>
<reference evidence="4" key="1">
    <citation type="submission" date="2023-07" db="EMBL/GenBank/DDBJ databases">
        <authorList>
            <person name="Luz R."/>
            <person name="Cordeiro R."/>
            <person name="Fonseca A."/>
            <person name="Goncalves V."/>
        </authorList>
    </citation>
    <scope>NUCLEOTIDE SEQUENCE [LARGE SCALE GENOMIC DNA]</scope>
    <source>
        <strain evidence="4">BACA0444</strain>
    </source>
</reference>
<sequence length="126" mass="13870">MSEMIKFLSYGDIVLVALPSNQPQGHEQEGKKPAIIVGIPKGVTRYPLILLAPLTSKIGKWALENPLMYPKLSPRVDALPQESVVLLDQIRAVDVKRVISYLGSLTSNEYELIQNGLSKIFNINGA</sequence>
<dbReference type="SUPFAM" id="SSF50118">
    <property type="entry name" value="Cell growth inhibitor/plasmid maintenance toxic component"/>
    <property type="match status" value="1"/>
</dbReference>
<keyword evidence="3" id="KW-0378">Hydrolase</keyword>
<protein>
    <submittedName>
        <fullName evidence="3">Type II toxin-antitoxin system PemK/MazF family toxin</fullName>
        <ecNumber evidence="3">3.1.-.-</ecNumber>
    </submittedName>
</protein>
<evidence type="ECO:0000256" key="2">
    <source>
        <dbReference type="ARBA" id="ARBA00022649"/>
    </source>
</evidence>
<dbReference type="GO" id="GO:0016787">
    <property type="term" value="F:hydrolase activity"/>
    <property type="evidence" value="ECO:0007669"/>
    <property type="project" value="UniProtKB-KW"/>
</dbReference>
<dbReference type="GO" id="GO:0016075">
    <property type="term" value="P:rRNA catabolic process"/>
    <property type="evidence" value="ECO:0007669"/>
    <property type="project" value="TreeGrafter"/>
</dbReference>
<dbReference type="GO" id="GO:0003677">
    <property type="term" value="F:DNA binding"/>
    <property type="evidence" value="ECO:0007669"/>
    <property type="project" value="InterPro"/>
</dbReference>
<keyword evidence="4" id="KW-1185">Reference proteome</keyword>
<accession>A0AAE4JWS3</accession>
<dbReference type="PANTHER" id="PTHR33988:SF3">
    <property type="entry name" value="ENDORIBONUCLEASE TOXIN CHPB-RELATED"/>
    <property type="match status" value="1"/>
</dbReference>
<dbReference type="GO" id="GO:0004521">
    <property type="term" value="F:RNA endonuclease activity"/>
    <property type="evidence" value="ECO:0007669"/>
    <property type="project" value="TreeGrafter"/>
</dbReference>
<gene>
    <name evidence="3" type="ORF">RIF25_12920</name>
</gene>
<comment type="caution">
    <text evidence="3">The sequence shown here is derived from an EMBL/GenBank/DDBJ whole genome shotgun (WGS) entry which is preliminary data.</text>
</comment>
<dbReference type="Gene3D" id="2.30.30.110">
    <property type="match status" value="1"/>
</dbReference>
<evidence type="ECO:0000313" key="3">
    <source>
        <dbReference type="EMBL" id="MDS3861705.1"/>
    </source>
</evidence>
<evidence type="ECO:0000313" key="4">
    <source>
        <dbReference type="Proteomes" id="UP001268256"/>
    </source>
</evidence>
<evidence type="ECO:0000256" key="1">
    <source>
        <dbReference type="ARBA" id="ARBA00007521"/>
    </source>
</evidence>
<comment type="similarity">
    <text evidence="1">Belongs to the PemK/MazF family.</text>
</comment>
<dbReference type="Pfam" id="PF02452">
    <property type="entry name" value="PemK_toxin"/>
    <property type="match status" value="1"/>
</dbReference>
<dbReference type="PANTHER" id="PTHR33988">
    <property type="entry name" value="ENDORIBONUCLEASE MAZF-RELATED"/>
    <property type="match status" value="1"/>
</dbReference>